<evidence type="ECO:0000313" key="4">
    <source>
        <dbReference type="Proteomes" id="UP000274073"/>
    </source>
</evidence>
<gene>
    <name evidence="2" type="ORF">EG349_09620</name>
    <name evidence="3" type="ORF">EG353_07700</name>
</gene>
<evidence type="ECO:0000313" key="3">
    <source>
        <dbReference type="EMBL" id="AZA95449.1"/>
    </source>
</evidence>
<organism evidence="2 4">
    <name type="scientific">Chryseobacterium shandongense</name>
    <dbReference type="NCBI Taxonomy" id="1493872"/>
    <lineage>
        <taxon>Bacteria</taxon>
        <taxon>Pseudomonadati</taxon>
        <taxon>Bacteroidota</taxon>
        <taxon>Flavobacteriia</taxon>
        <taxon>Flavobacteriales</taxon>
        <taxon>Weeksellaceae</taxon>
        <taxon>Chryseobacterium group</taxon>
        <taxon>Chryseobacterium</taxon>
    </lineage>
</organism>
<dbReference type="AlphaFoldDB" id="A0AAD1DMF1"/>
<dbReference type="Proteomes" id="UP000281741">
    <property type="component" value="Chromosome"/>
</dbReference>
<dbReference type="Proteomes" id="UP000274073">
    <property type="component" value="Chromosome"/>
</dbReference>
<accession>A0AAD1DMF1</accession>
<keyword evidence="1" id="KW-0812">Transmembrane</keyword>
<sequence length="75" mass="8660">MAKTKKILFILVILFLNYISKYFFSEQSIVINYITAAIIIIASTIMLIQSKKTNIVFNISLLLSLALFFIFCFIE</sequence>
<dbReference type="EMBL" id="CP033912">
    <property type="protein sequence ID" value="AZA95449.1"/>
    <property type="molecule type" value="Genomic_DNA"/>
</dbReference>
<keyword evidence="5" id="KW-1185">Reference proteome</keyword>
<feature type="transmembrane region" description="Helical" evidence="1">
    <location>
        <begin position="55"/>
        <end position="74"/>
    </location>
</feature>
<evidence type="ECO:0000256" key="1">
    <source>
        <dbReference type="SAM" id="Phobius"/>
    </source>
</evidence>
<evidence type="ECO:0000313" key="2">
    <source>
        <dbReference type="EMBL" id="AZA87020.1"/>
    </source>
</evidence>
<dbReference type="EMBL" id="CP033915">
    <property type="protein sequence ID" value="AZA87020.1"/>
    <property type="molecule type" value="Genomic_DNA"/>
</dbReference>
<protein>
    <submittedName>
        <fullName evidence="2">Uncharacterized protein</fullName>
    </submittedName>
</protein>
<feature type="transmembrane region" description="Helical" evidence="1">
    <location>
        <begin position="7"/>
        <end position="24"/>
    </location>
</feature>
<keyword evidence="1" id="KW-1133">Transmembrane helix</keyword>
<reference evidence="4 5" key="1">
    <citation type="submission" date="2018-11" db="EMBL/GenBank/DDBJ databases">
        <title>Proposal to divide the Flavobacteriaceae and reorganize its genera based on Amino Acid Identity values calculated from whole genome sequences.</title>
        <authorList>
            <person name="Nicholson A.C."/>
            <person name="Gulvik C.A."/>
            <person name="Whitney A.M."/>
            <person name="Humrighouse B.W."/>
            <person name="Bell M."/>
            <person name="Holmes B."/>
            <person name="Steigerwalt A.G."/>
            <person name="Villarma A."/>
            <person name="Sheth M."/>
            <person name="Batra D."/>
            <person name="Pryor J."/>
            <person name="Bernardet J.-F."/>
            <person name="Hugo C."/>
            <person name="Kampfer P."/>
            <person name="Newman J."/>
            <person name="McQuiston J.R."/>
        </authorList>
    </citation>
    <scope>NUCLEOTIDE SEQUENCE [LARGE SCALE GENOMIC DNA]</scope>
    <source>
        <strain evidence="2 4">G0207</strain>
        <strain evidence="3 5">H5143</strain>
    </source>
</reference>
<feature type="transmembrane region" description="Helical" evidence="1">
    <location>
        <begin position="30"/>
        <end position="48"/>
    </location>
</feature>
<proteinExistence type="predicted"/>
<name>A0AAD1DMF1_9FLAO</name>
<keyword evidence="1" id="KW-0472">Membrane</keyword>
<evidence type="ECO:0000313" key="5">
    <source>
        <dbReference type="Proteomes" id="UP000281741"/>
    </source>
</evidence>